<comment type="caution">
    <text evidence="2">The sequence shown here is derived from an EMBL/GenBank/DDBJ whole genome shotgun (WGS) entry which is preliminary data.</text>
</comment>
<keyword evidence="2" id="KW-0378">Hydrolase</keyword>
<reference evidence="2 3" key="1">
    <citation type="submission" date="2019-01" db="EMBL/GenBank/DDBJ databases">
        <authorList>
            <person name="Chen W.-M."/>
        </authorList>
    </citation>
    <scope>NUCLEOTIDE SEQUENCE [LARGE SCALE GENOMIC DNA]</scope>
    <source>
        <strain evidence="2 3">KYPY4</strain>
    </source>
</reference>
<protein>
    <submittedName>
        <fullName evidence="2">Amidohydrolase</fullName>
    </submittedName>
</protein>
<gene>
    <name evidence="2" type="ORF">EOE66_20500</name>
</gene>
<name>A0A437R9Q6_9BURK</name>
<dbReference type="Gene3D" id="3.20.20.140">
    <property type="entry name" value="Metal-dependent hydrolases"/>
    <property type="match status" value="1"/>
</dbReference>
<evidence type="ECO:0000313" key="2">
    <source>
        <dbReference type="EMBL" id="RVU43462.1"/>
    </source>
</evidence>
<dbReference type="EMBL" id="SACR01000007">
    <property type="protein sequence ID" value="RVU43462.1"/>
    <property type="molecule type" value="Genomic_DNA"/>
</dbReference>
<feature type="domain" description="Amidohydrolase-related" evidence="1">
    <location>
        <begin position="29"/>
        <end position="268"/>
    </location>
</feature>
<evidence type="ECO:0000259" key="1">
    <source>
        <dbReference type="Pfam" id="PF04909"/>
    </source>
</evidence>
<sequence length="277" mass="31124">MFAALGLCALSTSHAQTPAAAKPPLPIFDAHLHYSHDAWEPLPPAQAIALLRQAGLKRAMVSSSSDEGTQKLYAAAPDLVLPSLRPYRTRGEIGTWVRDGSVIAHLESRLRRFRYVAIGEYHVFGADADLPVMRRVVQLAREHRLFLHSHSDAEAIDRQFAQDPQARILWAHAGFDAPEKVAEMLRKHQNLWCDLAFRSDHASGGKVDPAWRAVFLAFPDRFLVGTDTFTPERWHYVGEHARWTREWLADLPADVAERIAWRNGEALFTTMLAGARP</sequence>
<dbReference type="AlphaFoldDB" id="A0A437R9Q6"/>
<proteinExistence type="predicted"/>
<dbReference type="GO" id="GO:0016787">
    <property type="term" value="F:hydrolase activity"/>
    <property type="evidence" value="ECO:0007669"/>
    <property type="project" value="UniProtKB-KW"/>
</dbReference>
<dbReference type="SUPFAM" id="SSF51556">
    <property type="entry name" value="Metallo-dependent hydrolases"/>
    <property type="match status" value="1"/>
</dbReference>
<dbReference type="InterPro" id="IPR032466">
    <property type="entry name" value="Metal_Hydrolase"/>
</dbReference>
<evidence type="ECO:0000313" key="3">
    <source>
        <dbReference type="Proteomes" id="UP000285575"/>
    </source>
</evidence>
<dbReference type="InterPro" id="IPR006680">
    <property type="entry name" value="Amidohydro-rel"/>
</dbReference>
<keyword evidence="3" id="KW-1185">Reference proteome</keyword>
<dbReference type="Proteomes" id="UP000285575">
    <property type="component" value="Unassembled WGS sequence"/>
</dbReference>
<dbReference type="Pfam" id="PF04909">
    <property type="entry name" value="Amidohydro_2"/>
    <property type="match status" value="1"/>
</dbReference>
<dbReference type="OrthoDB" id="3982782at2"/>
<accession>A0A437R9Q6</accession>
<organism evidence="2 3">
    <name type="scientific">Rubrivivax rivuli</name>
    <dbReference type="NCBI Taxonomy" id="1862385"/>
    <lineage>
        <taxon>Bacteria</taxon>
        <taxon>Pseudomonadati</taxon>
        <taxon>Pseudomonadota</taxon>
        <taxon>Betaproteobacteria</taxon>
        <taxon>Burkholderiales</taxon>
        <taxon>Sphaerotilaceae</taxon>
        <taxon>Rubrivivax</taxon>
    </lineage>
</organism>